<evidence type="ECO:0000313" key="2">
    <source>
        <dbReference type="Proteomes" id="UP000887578"/>
    </source>
</evidence>
<evidence type="ECO:0000313" key="3">
    <source>
        <dbReference type="WBParaSite" id="PDA_v2.g13443.t1"/>
    </source>
</evidence>
<keyword evidence="2" id="KW-1185">Reference proteome</keyword>
<dbReference type="SMART" id="SM00225">
    <property type="entry name" value="BTB"/>
    <property type="match status" value="1"/>
</dbReference>
<dbReference type="SUPFAM" id="SSF54695">
    <property type="entry name" value="POZ domain"/>
    <property type="match status" value="1"/>
</dbReference>
<accession>A0A914P686</accession>
<organism evidence="2 3">
    <name type="scientific">Panagrolaimus davidi</name>
    <dbReference type="NCBI Taxonomy" id="227884"/>
    <lineage>
        <taxon>Eukaryota</taxon>
        <taxon>Metazoa</taxon>
        <taxon>Ecdysozoa</taxon>
        <taxon>Nematoda</taxon>
        <taxon>Chromadorea</taxon>
        <taxon>Rhabditida</taxon>
        <taxon>Tylenchina</taxon>
        <taxon>Panagrolaimomorpha</taxon>
        <taxon>Panagrolaimoidea</taxon>
        <taxon>Panagrolaimidae</taxon>
        <taxon>Panagrolaimus</taxon>
    </lineage>
</organism>
<name>A0A914P686_9BILA</name>
<sequence length="331" mass="38224">MAEPEELSNMTFYVPIKQKLIFPKENFRNYNPALNITTHLTSDEKEVKTIPNLQYSLKFFVNTYKENGKISYSFCLFGIEEGHQIGVKFSLFVKSANYFVIHDKVFTKECHRCNYSFSTFKEFVNPEANFIVDGKFIIEMKGLLIFKGDVIPKVLLNAGVLGQGLWERDDKDFKIVVKNEGSIMIHKLVLATQSDSFNGMLQSGMQEAITNTLQITDFNLKTVGLAVEFFYERNIFETLTFDDAFELLRFADKYRIPYLQDRLEFYLSVHLSPATVCKFTNGSIYANSINLQQECSDFLMLCSRFTIAVDDLEELNKEFAVEIFKKSFSSH</sequence>
<dbReference type="InterPro" id="IPR011333">
    <property type="entry name" value="SKP1/BTB/POZ_sf"/>
</dbReference>
<dbReference type="Gene3D" id="3.30.710.10">
    <property type="entry name" value="Potassium Channel Kv1.1, Chain A"/>
    <property type="match status" value="1"/>
</dbReference>
<proteinExistence type="predicted"/>
<feature type="domain" description="BTB" evidence="1">
    <location>
        <begin position="171"/>
        <end position="235"/>
    </location>
</feature>
<dbReference type="Proteomes" id="UP000887578">
    <property type="component" value="Unplaced"/>
</dbReference>
<dbReference type="PROSITE" id="PS50097">
    <property type="entry name" value="BTB"/>
    <property type="match status" value="1"/>
</dbReference>
<dbReference type="Pfam" id="PF00651">
    <property type="entry name" value="BTB"/>
    <property type="match status" value="1"/>
</dbReference>
<dbReference type="AlphaFoldDB" id="A0A914P686"/>
<dbReference type="InterPro" id="IPR000210">
    <property type="entry name" value="BTB/POZ_dom"/>
</dbReference>
<protein>
    <submittedName>
        <fullName evidence="3">BTB domain-containing protein</fullName>
    </submittedName>
</protein>
<reference evidence="3" key="1">
    <citation type="submission" date="2022-11" db="UniProtKB">
        <authorList>
            <consortium name="WormBaseParasite"/>
        </authorList>
    </citation>
    <scope>IDENTIFICATION</scope>
</reference>
<dbReference type="CDD" id="cd18186">
    <property type="entry name" value="BTB_POZ_ZBTB_KLHL-like"/>
    <property type="match status" value="1"/>
</dbReference>
<dbReference type="PANTHER" id="PTHR24413">
    <property type="entry name" value="SPECKLE-TYPE POZ PROTEIN"/>
    <property type="match status" value="1"/>
</dbReference>
<evidence type="ECO:0000259" key="1">
    <source>
        <dbReference type="PROSITE" id="PS50097"/>
    </source>
</evidence>
<dbReference type="WBParaSite" id="PDA_v2.g13443.t1">
    <property type="protein sequence ID" value="PDA_v2.g13443.t1"/>
    <property type="gene ID" value="PDA_v2.g13443"/>
</dbReference>